<feature type="domain" description="AAA+ ATPase" evidence="7">
    <location>
        <begin position="2"/>
        <end position="172"/>
    </location>
</feature>
<dbReference type="GeneID" id="25476657"/>
<keyword evidence="2 5" id="KW-0547">Nucleotide-binding</keyword>
<feature type="compositionally biased region" description="Low complexity" evidence="6">
    <location>
        <begin position="203"/>
        <end position="212"/>
    </location>
</feature>
<sequence length="351" mass="39325">MVRNGVLLMGPAGSGKSTLCHHLQQQYEVSRHRVACVNLDPAAEYMPYEPLVDIRELITADDAAEELQLGPNGSLVFCIEYLEQHKEWLEEKLLELCEDDLLLFDLPGQIELFVHLDSFRFIFNYLEKQGFRFCVAYCLDVNFFTDAAKSISGSLLALNAMLFFELPHVNILTKCDLVSKLNITTRESSSKRGPRRSHRPRGAAAAAAAAAANDREEEEDSEEEESDESDEDEADTAGAQWAGRCIDTSAFAVRVDDAGPDETEEDIVVEQLLSKDVQQIVEELDDNMPANFRDLHRAFASVLEEFGLVSFYPLNISNENSIINLGTLLRSTVQADEDDEPRADYDYQAEA</sequence>
<feature type="compositionally biased region" description="Basic residues" evidence="6">
    <location>
        <begin position="192"/>
        <end position="201"/>
    </location>
</feature>
<dbReference type="Pfam" id="PF03029">
    <property type="entry name" value="ATP_bind_1"/>
    <property type="match status" value="1"/>
</dbReference>
<dbReference type="SUPFAM" id="SSF52540">
    <property type="entry name" value="P-loop containing nucleoside triphosphate hydrolases"/>
    <property type="match status" value="1"/>
</dbReference>
<dbReference type="InterPro" id="IPR003593">
    <property type="entry name" value="AAA+_ATPase"/>
</dbReference>
<keyword evidence="9" id="KW-1185">Reference proteome</keyword>
<dbReference type="InterPro" id="IPR027417">
    <property type="entry name" value="P-loop_NTPase"/>
</dbReference>
<comment type="function">
    <text evidence="5">Small GTPase required for proper nuclear import of RNA polymerase II and III (RNAPII and RNAPIII). May act at an RNAP assembly step prior to nuclear import.</text>
</comment>
<organism evidence="8 9">
    <name type="scientific">Eimeria necatrix</name>
    <dbReference type="NCBI Taxonomy" id="51315"/>
    <lineage>
        <taxon>Eukaryota</taxon>
        <taxon>Sar</taxon>
        <taxon>Alveolata</taxon>
        <taxon>Apicomplexa</taxon>
        <taxon>Conoidasida</taxon>
        <taxon>Coccidia</taxon>
        <taxon>Eucoccidiorida</taxon>
        <taxon>Eimeriorina</taxon>
        <taxon>Eimeriidae</taxon>
        <taxon>Eimeria</taxon>
    </lineage>
</organism>
<feature type="region of interest" description="Disordered" evidence="6">
    <location>
        <begin position="186"/>
        <end position="239"/>
    </location>
</feature>
<dbReference type="SMART" id="SM00382">
    <property type="entry name" value="AAA"/>
    <property type="match status" value="1"/>
</dbReference>
<evidence type="ECO:0000256" key="4">
    <source>
        <dbReference type="ARBA" id="ARBA00023134"/>
    </source>
</evidence>
<keyword evidence="3 5" id="KW-0378">Hydrolase</keyword>
<accession>U6MP73</accession>
<dbReference type="AlphaFoldDB" id="U6MP73"/>
<name>U6MP73_9EIME</name>
<evidence type="ECO:0000313" key="9">
    <source>
        <dbReference type="Proteomes" id="UP000030754"/>
    </source>
</evidence>
<dbReference type="EMBL" id="HG722928">
    <property type="protein sequence ID" value="CDJ64264.1"/>
    <property type="molecule type" value="Genomic_DNA"/>
</dbReference>
<dbReference type="Gene3D" id="3.40.50.300">
    <property type="entry name" value="P-loop containing nucleotide triphosphate hydrolases"/>
    <property type="match status" value="1"/>
</dbReference>
<evidence type="ECO:0000313" key="8">
    <source>
        <dbReference type="EMBL" id="CDJ64264.1"/>
    </source>
</evidence>
<evidence type="ECO:0000256" key="6">
    <source>
        <dbReference type="SAM" id="MobiDB-lite"/>
    </source>
</evidence>
<evidence type="ECO:0000259" key="7">
    <source>
        <dbReference type="SMART" id="SM00382"/>
    </source>
</evidence>
<proteinExistence type="inferred from homology"/>
<keyword evidence="4 5" id="KW-0342">GTP-binding</keyword>
<reference evidence="8" key="1">
    <citation type="submission" date="2013-10" db="EMBL/GenBank/DDBJ databases">
        <title>Genomic analysis of the causative agents of coccidiosis in chickens.</title>
        <authorList>
            <person name="Reid A.J."/>
            <person name="Blake D."/>
            <person name="Billington K."/>
            <person name="Browne H."/>
            <person name="Dunn M."/>
            <person name="Hung S."/>
            <person name="Kawahara F."/>
            <person name="Miranda-Saavedra D."/>
            <person name="Mourier T."/>
            <person name="Nagra H."/>
            <person name="Otto T.D."/>
            <person name="Rawlings N."/>
            <person name="Sanchez A."/>
            <person name="Sanders M."/>
            <person name="Subramaniam C."/>
            <person name="Tay Y."/>
            <person name="Dear P."/>
            <person name="Doerig C."/>
            <person name="Gruber A."/>
            <person name="Parkinson J."/>
            <person name="Shirley M."/>
            <person name="Wan K.L."/>
            <person name="Berriman M."/>
            <person name="Tomley F."/>
            <person name="Pain A."/>
        </authorList>
    </citation>
    <scope>NUCLEOTIDE SEQUENCE [LARGE SCALE GENOMIC DNA]</scope>
    <source>
        <strain evidence="8">Houghton</strain>
    </source>
</reference>
<evidence type="ECO:0000256" key="5">
    <source>
        <dbReference type="RuleBase" id="RU365059"/>
    </source>
</evidence>
<evidence type="ECO:0000256" key="3">
    <source>
        <dbReference type="ARBA" id="ARBA00022801"/>
    </source>
</evidence>
<gene>
    <name evidence="8" type="ORF">ENH_00065200</name>
</gene>
<reference evidence="8" key="2">
    <citation type="submission" date="2013-10" db="EMBL/GenBank/DDBJ databases">
        <authorList>
            <person name="Aslett M."/>
        </authorList>
    </citation>
    <scope>NUCLEOTIDE SEQUENCE [LARGE SCALE GENOMIC DNA]</scope>
    <source>
        <strain evidence="8">Houghton</strain>
    </source>
</reference>
<comment type="similarity">
    <text evidence="1 5">Belongs to the GPN-loop GTPase family.</text>
</comment>
<protein>
    <recommendedName>
        <fullName evidence="5">GPN-loop GTPase 3</fullName>
    </recommendedName>
</protein>
<dbReference type="OrthoDB" id="346517at2759"/>
<dbReference type="InterPro" id="IPR004130">
    <property type="entry name" value="Gpn"/>
</dbReference>
<dbReference type="RefSeq" id="XP_013432731.1">
    <property type="nucleotide sequence ID" value="XM_013577277.1"/>
</dbReference>
<feature type="compositionally biased region" description="Acidic residues" evidence="6">
    <location>
        <begin position="215"/>
        <end position="235"/>
    </location>
</feature>
<dbReference type="GO" id="GO:0005525">
    <property type="term" value="F:GTP binding"/>
    <property type="evidence" value="ECO:0007669"/>
    <property type="project" value="UniProtKB-KW"/>
</dbReference>
<evidence type="ECO:0000256" key="1">
    <source>
        <dbReference type="ARBA" id="ARBA00005290"/>
    </source>
</evidence>
<dbReference type="VEuPathDB" id="ToxoDB:ENH_00065200"/>
<comment type="subunit">
    <text evidence="5">Binds to RNA polymerase II (RNAPII).</text>
</comment>
<dbReference type="GO" id="GO:0003924">
    <property type="term" value="F:GTPase activity"/>
    <property type="evidence" value="ECO:0007669"/>
    <property type="project" value="TreeGrafter"/>
</dbReference>
<dbReference type="Proteomes" id="UP000030754">
    <property type="component" value="Unassembled WGS sequence"/>
</dbReference>
<dbReference type="PANTHER" id="PTHR21231:SF7">
    <property type="entry name" value="GPN-LOOP GTPASE 3"/>
    <property type="match status" value="1"/>
</dbReference>
<dbReference type="PANTHER" id="PTHR21231">
    <property type="entry name" value="XPA-BINDING PROTEIN 1-RELATED"/>
    <property type="match status" value="1"/>
</dbReference>
<evidence type="ECO:0000256" key="2">
    <source>
        <dbReference type="ARBA" id="ARBA00022741"/>
    </source>
</evidence>